<accession>A0A0S4IQW5</accession>
<dbReference type="AlphaFoldDB" id="A0A0S4IQW5"/>
<evidence type="ECO:0000313" key="1">
    <source>
        <dbReference type="EMBL" id="CUF35247.1"/>
    </source>
</evidence>
<sequence length="111" mass="11957">MYDACNNGTDINNGWYFEKLPTLGVNFGSSYFPNQPCIAAVGDAAAFSFGVELLDALRGSIKYAAEHFSADGNTSHWYLGGLYVGTGMQGMATSTISVGEVQWRVLQSETK</sequence>
<dbReference type="VEuPathDB" id="TriTrypDB:BSAL_61695"/>
<dbReference type="Proteomes" id="UP000051952">
    <property type="component" value="Unassembled WGS sequence"/>
</dbReference>
<gene>
    <name evidence="1" type="ORF">BSAL_61695</name>
</gene>
<organism evidence="1 2">
    <name type="scientific">Bodo saltans</name>
    <name type="common">Flagellated protozoan</name>
    <dbReference type="NCBI Taxonomy" id="75058"/>
    <lineage>
        <taxon>Eukaryota</taxon>
        <taxon>Discoba</taxon>
        <taxon>Euglenozoa</taxon>
        <taxon>Kinetoplastea</taxon>
        <taxon>Metakinetoplastina</taxon>
        <taxon>Eubodonida</taxon>
        <taxon>Bodonidae</taxon>
        <taxon>Bodo</taxon>
    </lineage>
</organism>
<dbReference type="EMBL" id="CYKH01000305">
    <property type="protein sequence ID" value="CUF35247.1"/>
    <property type="molecule type" value="Genomic_DNA"/>
</dbReference>
<evidence type="ECO:0000313" key="2">
    <source>
        <dbReference type="Proteomes" id="UP000051952"/>
    </source>
</evidence>
<keyword evidence="2" id="KW-1185">Reference proteome</keyword>
<proteinExistence type="predicted"/>
<reference evidence="2" key="1">
    <citation type="submission" date="2015-09" db="EMBL/GenBank/DDBJ databases">
        <authorList>
            <consortium name="Pathogen Informatics"/>
        </authorList>
    </citation>
    <scope>NUCLEOTIDE SEQUENCE [LARGE SCALE GENOMIC DNA]</scope>
    <source>
        <strain evidence="2">Lake Konstanz</strain>
    </source>
</reference>
<protein>
    <submittedName>
        <fullName evidence="1">Uncharacterized protein</fullName>
    </submittedName>
</protein>
<name>A0A0S4IQW5_BODSA</name>